<dbReference type="PANTHER" id="PTHR47505">
    <property type="entry name" value="DNA UTILIZATION PROTEIN YHGH"/>
    <property type="match status" value="1"/>
</dbReference>
<name>A0A482PS00_CITRO</name>
<evidence type="ECO:0000313" key="5">
    <source>
        <dbReference type="EMBL" id="QBY30679.1"/>
    </source>
</evidence>
<dbReference type="NCBIfam" id="TIGR00201">
    <property type="entry name" value="comF"/>
    <property type="match status" value="1"/>
</dbReference>
<sequence length="227" mass="25754">MLTVPGLCWLCRMPLALSRWGICSVCQRAARRRVSLCPQCGLPSTHATLSCGRCLQKPPPWQRLIAIGDYAPPLSALIHQLKFSRRAEIAPALARMLLLDVLQARRQNGLLLPDRLISVPLWQRRHWRRGFNQSDLLCRPLARWLRCAWDSQSVTRVRPTATQHHLSARLRKRNLKNAFRLELPVRGLHMAIVDDVVTTGSTVAEIAQLLLRNGAATVQVWCLCRTL</sequence>
<dbReference type="PANTHER" id="PTHR47505:SF1">
    <property type="entry name" value="DNA UTILIZATION PROTEIN YHGH"/>
    <property type="match status" value="1"/>
</dbReference>
<dbReference type="Pfam" id="PF00156">
    <property type="entry name" value="Pribosyltran"/>
    <property type="match status" value="1"/>
</dbReference>
<dbReference type="InterPro" id="IPR000836">
    <property type="entry name" value="PRTase_dom"/>
</dbReference>
<feature type="domain" description="Phosphoribosyltransferase" evidence="4">
    <location>
        <begin position="170"/>
        <end position="225"/>
    </location>
</feature>
<dbReference type="SUPFAM" id="SSF53271">
    <property type="entry name" value="PRTase-like"/>
    <property type="match status" value="1"/>
</dbReference>
<reference evidence="5" key="1">
    <citation type="submission" date="2019-03" db="EMBL/GenBank/DDBJ databases">
        <title>Complete genome sequence of enteropathogenic Citrobacter rodentium strain DBS100.</title>
        <authorList>
            <person name="Popov G."/>
            <person name="Fiebig A."/>
            <person name="Shideler S."/>
            <person name="Coombes B."/>
            <person name="Savchenko A."/>
        </authorList>
    </citation>
    <scope>NUCLEOTIDE SEQUENCE</scope>
    <source>
        <strain evidence="5">DBS100</strain>
    </source>
</reference>
<dbReference type="AlphaFoldDB" id="A0A482PS00"/>
<dbReference type="Gene3D" id="3.40.50.2020">
    <property type="match status" value="1"/>
</dbReference>
<dbReference type="OMA" id="DAAYWNE"/>
<dbReference type="InterPro" id="IPR051910">
    <property type="entry name" value="ComF/GntX_DNA_util-trans"/>
</dbReference>
<organism evidence="5">
    <name type="scientific">Citrobacter rodentium</name>
    <dbReference type="NCBI Taxonomy" id="67825"/>
    <lineage>
        <taxon>Bacteria</taxon>
        <taxon>Pseudomonadati</taxon>
        <taxon>Pseudomonadota</taxon>
        <taxon>Gammaproteobacteria</taxon>
        <taxon>Enterobacterales</taxon>
        <taxon>Enterobacteriaceae</taxon>
        <taxon>Citrobacter</taxon>
    </lineage>
</organism>
<protein>
    <recommendedName>
        <fullName evidence="2">DNA utilization protein YhgH</fullName>
    </recommendedName>
    <alternativeName>
        <fullName evidence="3">Protein GntX</fullName>
    </alternativeName>
</protein>
<dbReference type="InterPro" id="IPR029057">
    <property type="entry name" value="PRTase-like"/>
</dbReference>
<evidence type="ECO:0000256" key="3">
    <source>
        <dbReference type="ARBA" id="ARBA00033079"/>
    </source>
</evidence>
<evidence type="ECO:0000256" key="2">
    <source>
        <dbReference type="ARBA" id="ARBA00018349"/>
    </source>
</evidence>
<dbReference type="EMBL" id="CP038008">
    <property type="protein sequence ID" value="QBY30679.1"/>
    <property type="molecule type" value="Genomic_DNA"/>
</dbReference>
<evidence type="ECO:0000256" key="1">
    <source>
        <dbReference type="ARBA" id="ARBA00008007"/>
    </source>
</evidence>
<evidence type="ECO:0000259" key="4">
    <source>
        <dbReference type="Pfam" id="PF00156"/>
    </source>
</evidence>
<dbReference type="CDD" id="cd06223">
    <property type="entry name" value="PRTases_typeI"/>
    <property type="match status" value="1"/>
</dbReference>
<gene>
    <name evidence="5" type="primary">gntX</name>
    <name evidence="5" type="ORF">E2R62_18795</name>
</gene>
<dbReference type="RefSeq" id="WP_012908341.1">
    <property type="nucleotide sequence ID" value="NZ_CAJTBI010000002.1"/>
</dbReference>
<dbReference type="InterPro" id="IPR005222">
    <property type="entry name" value="Competence_ComF"/>
</dbReference>
<dbReference type="NCBIfam" id="NF008616">
    <property type="entry name" value="PRK11595.1"/>
    <property type="match status" value="1"/>
</dbReference>
<dbReference type="FunFam" id="3.40.50.2020:FF:000054">
    <property type="entry name" value="ComF family protein"/>
    <property type="match status" value="1"/>
</dbReference>
<accession>A0A482PS00</accession>
<proteinExistence type="inferred from homology"/>
<comment type="similarity">
    <text evidence="1">Belongs to the ComF/GntX family.</text>
</comment>